<dbReference type="EMBL" id="FOSF01000003">
    <property type="protein sequence ID" value="SFJ81508.1"/>
    <property type="molecule type" value="Genomic_DNA"/>
</dbReference>
<evidence type="ECO:0000256" key="2">
    <source>
        <dbReference type="ARBA" id="ARBA00007090"/>
    </source>
</evidence>
<evidence type="ECO:0000256" key="1">
    <source>
        <dbReference type="ARBA" id="ARBA00004752"/>
    </source>
</evidence>
<dbReference type="SUPFAM" id="SSF53955">
    <property type="entry name" value="Lysozyme-like"/>
    <property type="match status" value="1"/>
</dbReference>
<keyword evidence="12" id="KW-0812">Transmembrane</keyword>
<evidence type="ECO:0000256" key="11">
    <source>
        <dbReference type="ARBA" id="ARBA00049902"/>
    </source>
</evidence>
<feature type="domain" description="Glycosyl transferase family 51" evidence="14">
    <location>
        <begin position="65"/>
        <end position="225"/>
    </location>
</feature>
<dbReference type="PANTHER" id="PTHR32282">
    <property type="entry name" value="BINDING PROTEIN TRANSPEPTIDASE, PUTATIVE-RELATED"/>
    <property type="match status" value="1"/>
</dbReference>
<dbReference type="GO" id="GO:0008955">
    <property type="term" value="F:peptidoglycan glycosyltransferase activity"/>
    <property type="evidence" value="ECO:0007669"/>
    <property type="project" value="UniProtKB-EC"/>
</dbReference>
<sequence>MRFKLSAALITKKRVIATSALAGLALISFVIYSILSIDFSLLQNRSKILFDKEENVIAYTLSSDTQSYRFLTTKDEVSEIYLKILLSNEDKNFYSHPGVDFKALTRALFYNLKNTEITSGGSTLAMQVVKRLSNHKRRTYLNKLKEIIGAVYITAVYGREQVLSWYLTLAPFGSNIEGVKAASLRWFNHLPDRLTPSEAALMVALPRAPELIRPDLHPKRAKYYKNEAVKLAYKNGIITEDLLKIALKEDCSYKLNSIKQSAYTLGNYLFSKSAASLKGETDSAITSKENQQNKPSDKNKEIYTTIDSLLQDLLNRTADKYEKNKKDNAILSTVILDSRTHQIVALNGSSDTENNQICLPFKKRSPGSTLKPFAYAMAFEEGKLHPQTIMKDAGKLYGSWKPDNFNYRFNGEIKAKDALCMSLNLPALEVIKAVGPDKFCERLNTPYTRLHVKDGIPDLSVVLGSADITLVDLTKLYAMLNSDGELYDYSLVNSIKDKRKAETDTNGKTYRLLSKASARAVFEILKNTARPVNHPDNRSVSYKTGTSYKFKDALAVGSFGKYTVGVAITHPDNRTQNYNNTGYTDAAPVLFDILTQLEEDNLIKEDIEDVLFSATAPKALVKQNVNQKILSIKDKLKITFPLNNSIVSPDYNGRIYIKYEGGCGKVFLNYDDQQLESDYLETTKNGFYKVCLFDEDGQSDCVDFEVRTN</sequence>
<dbReference type="EC" id="2.4.99.28" evidence="10"/>
<feature type="domain" description="Penicillin-binding protein transpeptidase" evidence="13">
    <location>
        <begin position="332"/>
        <end position="569"/>
    </location>
</feature>
<dbReference type="Gene3D" id="3.40.710.10">
    <property type="entry name" value="DD-peptidase/beta-lactamase superfamily"/>
    <property type="match status" value="1"/>
</dbReference>
<dbReference type="GO" id="GO:0030288">
    <property type="term" value="C:outer membrane-bounded periplasmic space"/>
    <property type="evidence" value="ECO:0007669"/>
    <property type="project" value="TreeGrafter"/>
</dbReference>
<dbReference type="InterPro" id="IPR001264">
    <property type="entry name" value="Glyco_trans_51"/>
</dbReference>
<accession>A0A662Z6J2</accession>
<evidence type="ECO:0000256" key="10">
    <source>
        <dbReference type="ARBA" id="ARBA00044770"/>
    </source>
</evidence>
<evidence type="ECO:0000256" key="8">
    <source>
        <dbReference type="ARBA" id="ARBA00022801"/>
    </source>
</evidence>
<feature type="transmembrane region" description="Helical" evidence="12">
    <location>
        <begin position="21"/>
        <end position="42"/>
    </location>
</feature>
<protein>
    <recommendedName>
        <fullName evidence="10">peptidoglycan glycosyltransferase</fullName>
        <ecNumber evidence="10">2.4.99.28</ecNumber>
    </recommendedName>
</protein>
<gene>
    <name evidence="15" type="ORF">SAMN04487865_100327</name>
</gene>
<dbReference type="Pfam" id="PF00912">
    <property type="entry name" value="Transgly"/>
    <property type="match status" value="1"/>
</dbReference>
<dbReference type="OrthoDB" id="9766909at2"/>
<dbReference type="UniPathway" id="UPA00219"/>
<evidence type="ECO:0000256" key="12">
    <source>
        <dbReference type="SAM" id="Phobius"/>
    </source>
</evidence>
<evidence type="ECO:0000256" key="7">
    <source>
        <dbReference type="ARBA" id="ARBA00022679"/>
    </source>
</evidence>
<dbReference type="Gene3D" id="1.10.3810.10">
    <property type="entry name" value="Biosynthetic peptidoglycan transglycosylase-like"/>
    <property type="match status" value="1"/>
</dbReference>
<dbReference type="InterPro" id="IPR023346">
    <property type="entry name" value="Lysozyme-like_dom_sf"/>
</dbReference>
<evidence type="ECO:0000259" key="14">
    <source>
        <dbReference type="Pfam" id="PF00912"/>
    </source>
</evidence>
<reference evidence="15 16" key="1">
    <citation type="submission" date="2016-10" db="EMBL/GenBank/DDBJ databases">
        <authorList>
            <person name="Varghese N."/>
            <person name="Submissions S."/>
        </authorList>
    </citation>
    <scope>NUCLEOTIDE SEQUENCE [LARGE SCALE GENOMIC DNA]</scope>
    <source>
        <strain evidence="15 16">22B</strain>
    </source>
</reference>
<dbReference type="RefSeq" id="WP_074838614.1">
    <property type="nucleotide sequence ID" value="NZ_CP047056.1"/>
</dbReference>
<keyword evidence="12" id="KW-0472">Membrane</keyword>
<comment type="similarity">
    <text evidence="2">In the C-terminal section; belongs to the transpeptidase family.</text>
</comment>
<evidence type="ECO:0000313" key="16">
    <source>
        <dbReference type="Proteomes" id="UP000243374"/>
    </source>
</evidence>
<dbReference type="GO" id="GO:0008658">
    <property type="term" value="F:penicillin binding"/>
    <property type="evidence" value="ECO:0007669"/>
    <property type="project" value="InterPro"/>
</dbReference>
<dbReference type="SUPFAM" id="SSF56601">
    <property type="entry name" value="beta-lactamase/transpeptidase-like"/>
    <property type="match status" value="1"/>
</dbReference>
<evidence type="ECO:0000256" key="4">
    <source>
        <dbReference type="ARBA" id="ARBA00022645"/>
    </source>
</evidence>
<comment type="catalytic activity">
    <reaction evidence="11">
        <text>[GlcNAc-(1-&gt;4)-Mur2Ac(oyl-L-Ala-gamma-D-Glu-L-Lys-D-Ala-D-Ala)](n)-di-trans,octa-cis-undecaprenyl diphosphate + beta-D-GlcNAc-(1-&gt;4)-Mur2Ac(oyl-L-Ala-gamma-D-Glu-L-Lys-D-Ala-D-Ala)-di-trans,octa-cis-undecaprenyl diphosphate = [GlcNAc-(1-&gt;4)-Mur2Ac(oyl-L-Ala-gamma-D-Glu-L-Lys-D-Ala-D-Ala)](n+1)-di-trans,octa-cis-undecaprenyl diphosphate + di-trans,octa-cis-undecaprenyl diphosphate + H(+)</text>
        <dbReference type="Rhea" id="RHEA:23708"/>
        <dbReference type="Rhea" id="RHEA-COMP:9602"/>
        <dbReference type="Rhea" id="RHEA-COMP:9603"/>
        <dbReference type="ChEBI" id="CHEBI:15378"/>
        <dbReference type="ChEBI" id="CHEBI:58405"/>
        <dbReference type="ChEBI" id="CHEBI:60033"/>
        <dbReference type="ChEBI" id="CHEBI:78435"/>
        <dbReference type="EC" id="2.4.99.28"/>
    </reaction>
</comment>
<dbReference type="GO" id="GO:0004180">
    <property type="term" value="F:carboxypeptidase activity"/>
    <property type="evidence" value="ECO:0007669"/>
    <property type="project" value="UniProtKB-KW"/>
</dbReference>
<keyword evidence="4" id="KW-0121">Carboxypeptidase</keyword>
<evidence type="ECO:0000256" key="5">
    <source>
        <dbReference type="ARBA" id="ARBA00022670"/>
    </source>
</evidence>
<dbReference type="GO" id="GO:0009252">
    <property type="term" value="P:peptidoglycan biosynthetic process"/>
    <property type="evidence" value="ECO:0007669"/>
    <property type="project" value="UniProtKB-UniPathway"/>
</dbReference>
<keyword evidence="12" id="KW-1133">Transmembrane helix</keyword>
<evidence type="ECO:0000259" key="13">
    <source>
        <dbReference type="Pfam" id="PF00905"/>
    </source>
</evidence>
<keyword evidence="5" id="KW-0645">Protease</keyword>
<keyword evidence="7" id="KW-0808">Transferase</keyword>
<comment type="pathway">
    <text evidence="1">Cell wall biogenesis; peptidoglycan biosynthesis.</text>
</comment>
<keyword evidence="6" id="KW-0328">Glycosyltransferase</keyword>
<dbReference type="InterPro" id="IPR050396">
    <property type="entry name" value="Glycosyltr_51/Transpeptidase"/>
</dbReference>
<dbReference type="AlphaFoldDB" id="A0A662Z6J2"/>
<proteinExistence type="inferred from homology"/>
<keyword evidence="9" id="KW-0511">Multifunctional enzyme</keyword>
<dbReference type="InterPro" id="IPR036950">
    <property type="entry name" value="PBP_transglycosylase"/>
</dbReference>
<name>A0A662Z6J2_9GAMM</name>
<evidence type="ECO:0000313" key="15">
    <source>
        <dbReference type="EMBL" id="SFJ81508.1"/>
    </source>
</evidence>
<dbReference type="Proteomes" id="UP000243374">
    <property type="component" value="Unassembled WGS sequence"/>
</dbReference>
<comment type="similarity">
    <text evidence="3">In the N-terminal section; belongs to the glycosyltransferase 51 family.</text>
</comment>
<dbReference type="Pfam" id="PF00905">
    <property type="entry name" value="Transpeptidase"/>
    <property type="match status" value="1"/>
</dbReference>
<dbReference type="InterPro" id="IPR001460">
    <property type="entry name" value="PCN-bd_Tpept"/>
</dbReference>
<evidence type="ECO:0000256" key="6">
    <source>
        <dbReference type="ARBA" id="ARBA00022676"/>
    </source>
</evidence>
<evidence type="ECO:0000256" key="9">
    <source>
        <dbReference type="ARBA" id="ARBA00023268"/>
    </source>
</evidence>
<dbReference type="GO" id="GO:0006508">
    <property type="term" value="P:proteolysis"/>
    <property type="evidence" value="ECO:0007669"/>
    <property type="project" value="UniProtKB-KW"/>
</dbReference>
<keyword evidence="16" id="KW-1185">Reference proteome</keyword>
<dbReference type="InterPro" id="IPR012338">
    <property type="entry name" value="Beta-lactam/transpept-like"/>
</dbReference>
<evidence type="ECO:0000256" key="3">
    <source>
        <dbReference type="ARBA" id="ARBA00007739"/>
    </source>
</evidence>
<keyword evidence="8" id="KW-0378">Hydrolase</keyword>
<dbReference type="PANTHER" id="PTHR32282:SF15">
    <property type="entry name" value="PENICILLIN-BINDING PROTEIN 1C"/>
    <property type="match status" value="1"/>
</dbReference>
<organism evidence="15 16">
    <name type="scientific">Succinivibrio dextrinosolvens</name>
    <dbReference type="NCBI Taxonomy" id="83771"/>
    <lineage>
        <taxon>Bacteria</taxon>
        <taxon>Pseudomonadati</taxon>
        <taxon>Pseudomonadota</taxon>
        <taxon>Gammaproteobacteria</taxon>
        <taxon>Aeromonadales</taxon>
        <taxon>Succinivibrionaceae</taxon>
        <taxon>Succinivibrio</taxon>
    </lineage>
</organism>